<comment type="caution">
    <text evidence="2">The sequence shown here is derived from an EMBL/GenBank/DDBJ whole genome shotgun (WGS) entry which is preliminary data.</text>
</comment>
<organism evidence="2 3">
    <name type="scientific">Marivirga aurantiaca</name>
    <dbReference type="NCBI Taxonomy" id="2802615"/>
    <lineage>
        <taxon>Bacteria</taxon>
        <taxon>Pseudomonadati</taxon>
        <taxon>Bacteroidota</taxon>
        <taxon>Cytophagia</taxon>
        <taxon>Cytophagales</taxon>
        <taxon>Marivirgaceae</taxon>
        <taxon>Marivirga</taxon>
    </lineage>
</organism>
<sequence length="287" mass="32388">METEIKGYDLTIPVNNFHLSYDDVGEGAVPVIFLHGYPFDKTMWQIQLDFLNSSHRLIACDIRGFGKSTDEESPLSIDLFADDLIQFMDKLSIDKAILCGLSMGGFIALNAMKRFPARFEALILCDTQCVADTIEVKEKRYKTIDEIAVDGEEKFNEGFIKKVFHKDSITNKKKLVEQLRRVVFANSKHIIVQGLVALAERSETCSTLNEITIPTLIICGREDEVTPLAQSEFMNKNIKGSILKVIDKAGHVSNLEQPDEFNQHLLDFLTTLVEGDFNKMNGSERMT</sequence>
<dbReference type="GO" id="GO:0016787">
    <property type="term" value="F:hydrolase activity"/>
    <property type="evidence" value="ECO:0007669"/>
    <property type="project" value="UniProtKB-KW"/>
</dbReference>
<proteinExistence type="predicted"/>
<keyword evidence="3" id="KW-1185">Reference proteome</keyword>
<dbReference type="SUPFAM" id="SSF53474">
    <property type="entry name" value="alpha/beta-Hydrolases"/>
    <property type="match status" value="1"/>
</dbReference>
<dbReference type="PANTHER" id="PTHR43798">
    <property type="entry name" value="MONOACYLGLYCEROL LIPASE"/>
    <property type="match status" value="1"/>
</dbReference>
<gene>
    <name evidence="2" type="ORF">JKA74_13520</name>
</gene>
<protein>
    <submittedName>
        <fullName evidence="2">Alpha/beta hydrolase</fullName>
    </submittedName>
</protein>
<dbReference type="PRINTS" id="PR00412">
    <property type="entry name" value="EPOXHYDRLASE"/>
</dbReference>
<evidence type="ECO:0000313" key="3">
    <source>
        <dbReference type="Proteomes" id="UP000611723"/>
    </source>
</evidence>
<dbReference type="EMBL" id="JAEQBW010000006">
    <property type="protein sequence ID" value="MBK6266057.1"/>
    <property type="molecule type" value="Genomic_DNA"/>
</dbReference>
<accession>A0A934X044</accession>
<dbReference type="PRINTS" id="PR00111">
    <property type="entry name" value="ABHYDROLASE"/>
</dbReference>
<dbReference type="Proteomes" id="UP000611723">
    <property type="component" value="Unassembled WGS sequence"/>
</dbReference>
<reference evidence="2" key="1">
    <citation type="submission" date="2021-01" db="EMBL/GenBank/DDBJ databases">
        <title>Marivirga aurantiaca sp. nov., isolated from intertidal surface sediments.</title>
        <authorList>
            <person name="Zhang M."/>
        </authorList>
    </citation>
    <scope>NUCLEOTIDE SEQUENCE</scope>
    <source>
        <strain evidence="2">S37H4</strain>
    </source>
</reference>
<evidence type="ECO:0000313" key="2">
    <source>
        <dbReference type="EMBL" id="MBK6266057.1"/>
    </source>
</evidence>
<dbReference type="AlphaFoldDB" id="A0A934X044"/>
<evidence type="ECO:0000259" key="1">
    <source>
        <dbReference type="Pfam" id="PF00561"/>
    </source>
</evidence>
<name>A0A934X044_9BACT</name>
<dbReference type="InterPro" id="IPR029058">
    <property type="entry name" value="AB_hydrolase_fold"/>
</dbReference>
<keyword evidence="2" id="KW-0378">Hydrolase</keyword>
<feature type="domain" description="AB hydrolase-1" evidence="1">
    <location>
        <begin position="30"/>
        <end position="257"/>
    </location>
</feature>
<dbReference type="InterPro" id="IPR050266">
    <property type="entry name" value="AB_hydrolase_sf"/>
</dbReference>
<dbReference type="Gene3D" id="3.40.50.1820">
    <property type="entry name" value="alpha/beta hydrolase"/>
    <property type="match status" value="1"/>
</dbReference>
<dbReference type="Pfam" id="PF00561">
    <property type="entry name" value="Abhydrolase_1"/>
    <property type="match status" value="1"/>
</dbReference>
<dbReference type="InterPro" id="IPR000073">
    <property type="entry name" value="AB_hydrolase_1"/>
</dbReference>
<dbReference type="InterPro" id="IPR000639">
    <property type="entry name" value="Epox_hydrolase-like"/>
</dbReference>